<comment type="caution">
    <text evidence="3">The sequence shown here is derived from an EMBL/GenBank/DDBJ whole genome shotgun (WGS) entry which is preliminary data.</text>
</comment>
<evidence type="ECO:0000313" key="5">
    <source>
        <dbReference type="Proteomes" id="UP000639772"/>
    </source>
</evidence>
<proteinExistence type="predicted"/>
<evidence type="ECO:0000256" key="1">
    <source>
        <dbReference type="SAM" id="MobiDB-lite"/>
    </source>
</evidence>
<dbReference type="EMBL" id="JADCNL010000007">
    <property type="protein sequence ID" value="KAG0474242.1"/>
    <property type="molecule type" value="Genomic_DNA"/>
</dbReference>
<protein>
    <submittedName>
        <fullName evidence="3">Uncharacterized protein</fullName>
    </submittedName>
</protein>
<sequence length="74" mass="8348">MKHNQSRKNGRGMGRGGASPSCHPYRAPEHRALLPALIELREGWVRSSPSFLAIVSLRRLEKLGFLGNPDERKR</sequence>
<reference evidence="4 5" key="1">
    <citation type="journal article" date="2020" name="Nat. Food">
        <title>A phased Vanilla planifolia genome enables genetic improvement of flavour and production.</title>
        <authorList>
            <person name="Hasing T."/>
            <person name="Tang H."/>
            <person name="Brym M."/>
            <person name="Khazi F."/>
            <person name="Huang T."/>
            <person name="Chambers A.H."/>
        </authorList>
    </citation>
    <scope>NUCLEOTIDE SEQUENCE [LARGE SCALE GENOMIC DNA]</scope>
    <source>
        <tissue evidence="3">Leaf</tissue>
    </source>
</reference>
<gene>
    <name evidence="3" type="ORF">HPP92_015459</name>
    <name evidence="2" type="ORF">HPP92_016099</name>
</gene>
<dbReference type="Proteomes" id="UP000639772">
    <property type="component" value="Chromosome 7"/>
</dbReference>
<name>A0A835QWI2_VANPL</name>
<evidence type="ECO:0000313" key="4">
    <source>
        <dbReference type="Proteomes" id="UP000636800"/>
    </source>
</evidence>
<dbReference type="EMBL" id="JADCNM010000007">
    <property type="protein sequence ID" value="KAG0475773.1"/>
    <property type="molecule type" value="Genomic_DNA"/>
</dbReference>
<feature type="region of interest" description="Disordered" evidence="1">
    <location>
        <begin position="1"/>
        <end position="25"/>
    </location>
</feature>
<keyword evidence="4" id="KW-1185">Reference proteome</keyword>
<dbReference type="Proteomes" id="UP000636800">
    <property type="component" value="Chromosome 7"/>
</dbReference>
<organism evidence="3 5">
    <name type="scientific">Vanilla planifolia</name>
    <name type="common">Vanilla</name>
    <dbReference type="NCBI Taxonomy" id="51239"/>
    <lineage>
        <taxon>Eukaryota</taxon>
        <taxon>Viridiplantae</taxon>
        <taxon>Streptophyta</taxon>
        <taxon>Embryophyta</taxon>
        <taxon>Tracheophyta</taxon>
        <taxon>Spermatophyta</taxon>
        <taxon>Magnoliopsida</taxon>
        <taxon>Liliopsida</taxon>
        <taxon>Asparagales</taxon>
        <taxon>Orchidaceae</taxon>
        <taxon>Vanilloideae</taxon>
        <taxon>Vanilleae</taxon>
        <taxon>Vanilla</taxon>
    </lineage>
</organism>
<dbReference type="AlphaFoldDB" id="A0A835QWI2"/>
<evidence type="ECO:0000313" key="3">
    <source>
        <dbReference type="EMBL" id="KAG0475773.1"/>
    </source>
</evidence>
<evidence type="ECO:0000313" key="2">
    <source>
        <dbReference type="EMBL" id="KAG0474242.1"/>
    </source>
</evidence>
<accession>A0A835QWI2</accession>
<feature type="compositionally biased region" description="Basic residues" evidence="1">
    <location>
        <begin position="1"/>
        <end position="10"/>
    </location>
</feature>